<evidence type="ECO:0000256" key="1">
    <source>
        <dbReference type="SAM" id="MobiDB-lite"/>
    </source>
</evidence>
<dbReference type="RefSeq" id="WP_135595667.1">
    <property type="nucleotide sequence ID" value="NZ_RQEZ01000024.1"/>
</dbReference>
<evidence type="ECO:0000313" key="3">
    <source>
        <dbReference type="EMBL" id="TGK39237.1"/>
    </source>
</evidence>
<evidence type="ECO:0000313" key="4">
    <source>
        <dbReference type="Proteomes" id="UP000298277"/>
    </source>
</evidence>
<feature type="transmembrane region" description="Helical" evidence="2">
    <location>
        <begin position="338"/>
        <end position="356"/>
    </location>
</feature>
<dbReference type="OrthoDB" id="344908at2"/>
<keyword evidence="2" id="KW-1133">Transmembrane helix</keyword>
<feature type="transmembrane region" description="Helical" evidence="2">
    <location>
        <begin position="393"/>
        <end position="411"/>
    </location>
</feature>
<gene>
    <name evidence="3" type="ORF">EHQ17_00270</name>
</gene>
<feature type="transmembrane region" description="Helical" evidence="2">
    <location>
        <begin position="141"/>
        <end position="162"/>
    </location>
</feature>
<dbReference type="AlphaFoldDB" id="A0A5F1YHV3"/>
<feature type="region of interest" description="Disordered" evidence="1">
    <location>
        <begin position="170"/>
        <end position="190"/>
    </location>
</feature>
<dbReference type="Proteomes" id="UP000298277">
    <property type="component" value="Unassembled WGS sequence"/>
</dbReference>
<dbReference type="EMBL" id="RQFA01000005">
    <property type="protein sequence ID" value="TGK39237.1"/>
    <property type="molecule type" value="Genomic_DNA"/>
</dbReference>
<evidence type="ECO:0008006" key="5">
    <source>
        <dbReference type="Google" id="ProtNLM"/>
    </source>
</evidence>
<keyword evidence="2" id="KW-0812">Transmembrane</keyword>
<name>A0A5F1YHV3_9LEPT</name>
<evidence type="ECO:0000256" key="2">
    <source>
        <dbReference type="SAM" id="Phobius"/>
    </source>
</evidence>
<sequence>MKRFGKINQVLLLVLVVVQVTYYLIPRSSFTADSLIKVLQAKGWIESDYKSEEIFFLGKNADPNFEFFPIRTARASDGSVIGPFPFANTLFTALFVKIGRPELLIYFCGLLFCAYILLLYRMSDRVFVPTLTALATPLYHHFIGFSDVAIASLSILLSFYLISESHFPRNADHKTPDRKTNEGTEFPIPENESYARDDRKTFGAGILFGTACWFRPEAFLLFVSLCAGFFLIRKNGNFGFDSIRKKFLIRLIFGFSIPFLLFMIFNNIQYGSVLGSRITSESNRTIFEFDALKKLSDVKSLLFFGNQRIGFFGFSPWYLFMILFFPLRWSYVRFFDKVLFVTFCLNLVAVCVLTPNDSNIDWGSRYLTCGTTVLFLLLAKWNDVLYKTPKTRFAIRMLFAILIIYSVIVNVKAVRTLREISIRLARIQSEIPWNNYDVIVTGQLQIANTFGLFYLTHSIFYVQNGQDLKKIAQSINEKKILLVEDVRNPVLTNQIDGILGGPSKIVVLKRKPGRLLRLSELIP</sequence>
<keyword evidence="2" id="KW-0472">Membrane</keyword>
<feature type="transmembrane region" description="Helical" evidence="2">
    <location>
        <begin position="247"/>
        <end position="265"/>
    </location>
</feature>
<comment type="caution">
    <text evidence="3">The sequence shown here is derived from an EMBL/GenBank/DDBJ whole genome shotgun (WGS) entry which is preliminary data.</text>
</comment>
<organism evidence="3 4">
    <name type="scientific">Leptospira gomenensis</name>
    <dbReference type="NCBI Taxonomy" id="2484974"/>
    <lineage>
        <taxon>Bacteria</taxon>
        <taxon>Pseudomonadati</taxon>
        <taxon>Spirochaetota</taxon>
        <taxon>Spirochaetia</taxon>
        <taxon>Leptospirales</taxon>
        <taxon>Leptospiraceae</taxon>
        <taxon>Leptospira</taxon>
    </lineage>
</organism>
<reference evidence="3" key="1">
    <citation type="journal article" date="2019" name="PLoS Negl. Trop. Dis.">
        <title>Revisiting the worldwide diversity of Leptospira species in the environment.</title>
        <authorList>
            <person name="Vincent A.T."/>
            <person name="Schiettekatte O."/>
            <person name="Bourhy P."/>
            <person name="Veyrier F.J."/>
            <person name="Picardeau M."/>
        </authorList>
    </citation>
    <scope>NUCLEOTIDE SEQUENCE [LARGE SCALE GENOMIC DNA]</scope>
    <source>
        <strain evidence="3">201800299</strain>
    </source>
</reference>
<proteinExistence type="predicted"/>
<accession>A0A5F1YHV3</accession>
<feature type="transmembrane region" description="Helical" evidence="2">
    <location>
        <begin position="7"/>
        <end position="25"/>
    </location>
</feature>
<keyword evidence="4" id="KW-1185">Reference proteome</keyword>
<feature type="compositionally biased region" description="Basic and acidic residues" evidence="1">
    <location>
        <begin position="170"/>
        <end position="182"/>
    </location>
</feature>
<feature type="transmembrane region" description="Helical" evidence="2">
    <location>
        <begin position="103"/>
        <end position="120"/>
    </location>
</feature>
<protein>
    <recommendedName>
        <fullName evidence="5">Glycosyltransferase RgtA/B/C/D-like domain-containing protein</fullName>
    </recommendedName>
</protein>
<feature type="transmembrane region" description="Helical" evidence="2">
    <location>
        <begin position="309"/>
        <end position="326"/>
    </location>
</feature>